<comment type="caution">
    <text evidence="1">The sequence shown here is derived from an EMBL/GenBank/DDBJ whole genome shotgun (WGS) entry which is preliminary data.</text>
</comment>
<protein>
    <submittedName>
        <fullName evidence="1">Uncharacterized protein</fullName>
    </submittedName>
</protein>
<accession>A0A8S1N842</accession>
<sequence>MHSMAQQVVIEIMAEYGVVLFLQKKQQQILIEKSSVQILFQVLSSHLQNNYVKIRLTIQFKQNGVILAIKKYCCFEIILHQAECKTSENSKQTMKQIKKTKIENNPNSQVENYQQSSLLSNLYKKSNKSQAIIKQIISLLTDKESYFSLKQSII</sequence>
<gene>
    <name evidence="1" type="ORF">PSON_ATCC_30995.1.T0530170</name>
</gene>
<name>A0A8S1N842_9CILI</name>
<keyword evidence="2" id="KW-1185">Reference proteome</keyword>
<proteinExistence type="predicted"/>
<dbReference type="Proteomes" id="UP000692954">
    <property type="component" value="Unassembled WGS sequence"/>
</dbReference>
<organism evidence="1 2">
    <name type="scientific">Paramecium sonneborni</name>
    <dbReference type="NCBI Taxonomy" id="65129"/>
    <lineage>
        <taxon>Eukaryota</taxon>
        <taxon>Sar</taxon>
        <taxon>Alveolata</taxon>
        <taxon>Ciliophora</taxon>
        <taxon>Intramacronucleata</taxon>
        <taxon>Oligohymenophorea</taxon>
        <taxon>Peniculida</taxon>
        <taxon>Parameciidae</taxon>
        <taxon>Paramecium</taxon>
    </lineage>
</organism>
<dbReference type="EMBL" id="CAJJDN010000053">
    <property type="protein sequence ID" value="CAD8088918.1"/>
    <property type="molecule type" value="Genomic_DNA"/>
</dbReference>
<evidence type="ECO:0000313" key="2">
    <source>
        <dbReference type="Proteomes" id="UP000692954"/>
    </source>
</evidence>
<reference evidence="1" key="1">
    <citation type="submission" date="2021-01" db="EMBL/GenBank/DDBJ databases">
        <authorList>
            <consortium name="Genoscope - CEA"/>
            <person name="William W."/>
        </authorList>
    </citation>
    <scope>NUCLEOTIDE SEQUENCE</scope>
</reference>
<dbReference type="AlphaFoldDB" id="A0A8S1N842"/>
<evidence type="ECO:0000313" key="1">
    <source>
        <dbReference type="EMBL" id="CAD8088918.1"/>
    </source>
</evidence>